<proteinExistence type="predicted"/>
<protein>
    <recommendedName>
        <fullName evidence="4">Lipoprotein</fullName>
    </recommendedName>
</protein>
<dbReference type="PROSITE" id="PS51257">
    <property type="entry name" value="PROKAR_LIPOPROTEIN"/>
    <property type="match status" value="1"/>
</dbReference>
<evidence type="ECO:0000313" key="2">
    <source>
        <dbReference type="EMBL" id="MTB96991.1"/>
    </source>
</evidence>
<name>A0A6I3JFT0_9ACTN</name>
<dbReference type="Proteomes" id="UP000433406">
    <property type="component" value="Unassembled WGS sequence"/>
</dbReference>
<evidence type="ECO:0008006" key="4">
    <source>
        <dbReference type="Google" id="ProtNLM"/>
    </source>
</evidence>
<sequence>MGRGAVGIAGLLLGAGLLASGCTGGAEAPAPPVADPRTERLEELAEDPSALLAEVQRRAQRDTARVATTPAPEDGGADAAYVLVVGDGAWRAEVPAAEGEGTATVLRSGDRLCFDRGFRPRVRQPVAESYGTVAFDPPAWTCTPVGFGLNTLVTHGLLRADPRTRIAGLVADGATVEGIETEAPGGEPLLHLRTSGVTADGPLDPARPTYDLWVDADLRAVRMAGAGVVWTFERPAGLAAQLAPPPAGRTGSYGYAVGPGQGVAKACRQSGQCPERAPSLTWGDGRRS</sequence>
<keyword evidence="3" id="KW-1185">Reference proteome</keyword>
<comment type="caution">
    <text evidence="2">The sequence shown here is derived from an EMBL/GenBank/DDBJ whole genome shotgun (WGS) entry which is preliminary data.</text>
</comment>
<dbReference type="EMBL" id="WLCI01000019">
    <property type="protein sequence ID" value="MTB96991.1"/>
    <property type="molecule type" value="Genomic_DNA"/>
</dbReference>
<feature type="region of interest" description="Disordered" evidence="1">
    <location>
        <begin position="269"/>
        <end position="288"/>
    </location>
</feature>
<dbReference type="RefSeq" id="WP_154616739.1">
    <property type="nucleotide sequence ID" value="NZ_CP053660.1"/>
</dbReference>
<evidence type="ECO:0000313" key="3">
    <source>
        <dbReference type="Proteomes" id="UP000433406"/>
    </source>
</evidence>
<dbReference type="AlphaFoldDB" id="A0A6I3JFT0"/>
<gene>
    <name evidence="2" type="ORF">GGQ22_18110</name>
</gene>
<reference evidence="2 3" key="1">
    <citation type="submission" date="2019-10" db="EMBL/GenBank/DDBJ databases">
        <title>Nocardioides novel species isolated from the excrement of Marmot.</title>
        <authorList>
            <person name="Zhang G."/>
        </authorList>
    </citation>
    <scope>NUCLEOTIDE SEQUENCE [LARGE SCALE GENOMIC DNA]</scope>
    <source>
        <strain evidence="3">zg-579</strain>
    </source>
</reference>
<accession>A0A6I3JFT0</accession>
<evidence type="ECO:0000256" key="1">
    <source>
        <dbReference type="SAM" id="MobiDB-lite"/>
    </source>
</evidence>
<organism evidence="2 3">
    <name type="scientific">Nocardioides marmotae</name>
    <dbReference type="NCBI Taxonomy" id="2663857"/>
    <lineage>
        <taxon>Bacteria</taxon>
        <taxon>Bacillati</taxon>
        <taxon>Actinomycetota</taxon>
        <taxon>Actinomycetes</taxon>
        <taxon>Propionibacteriales</taxon>
        <taxon>Nocardioidaceae</taxon>
        <taxon>Nocardioides</taxon>
    </lineage>
</organism>